<name>A0A9P7W1A4_9AGAR</name>
<dbReference type="RefSeq" id="XP_043043710.1">
    <property type="nucleotide sequence ID" value="XM_043181161.1"/>
</dbReference>
<reference evidence="2" key="1">
    <citation type="submission" date="2020-11" db="EMBL/GenBank/DDBJ databases">
        <title>Adaptations for nitrogen fixation in a non-lichenized fungal sporocarp promotes dispersal by wood-feeding termites.</title>
        <authorList>
            <consortium name="DOE Joint Genome Institute"/>
            <person name="Koch R.A."/>
            <person name="Yoon G."/>
            <person name="Arayal U."/>
            <person name="Lail K."/>
            <person name="Amirebrahimi M."/>
            <person name="Labutti K."/>
            <person name="Lipzen A."/>
            <person name="Riley R."/>
            <person name="Barry K."/>
            <person name="Henrissat B."/>
            <person name="Grigoriev I.V."/>
            <person name="Herr J.R."/>
            <person name="Aime M.C."/>
        </authorList>
    </citation>
    <scope>NUCLEOTIDE SEQUENCE</scope>
    <source>
        <strain evidence="2">MCA 3950</strain>
    </source>
</reference>
<evidence type="ECO:0000256" key="1">
    <source>
        <dbReference type="SAM" id="MobiDB-lite"/>
    </source>
</evidence>
<evidence type="ECO:0000313" key="2">
    <source>
        <dbReference type="EMBL" id="KAG7450210.1"/>
    </source>
</evidence>
<feature type="compositionally biased region" description="Basic and acidic residues" evidence="1">
    <location>
        <begin position="128"/>
        <end position="142"/>
    </location>
</feature>
<organism evidence="2 3">
    <name type="scientific">Guyanagaster necrorhizus</name>
    <dbReference type="NCBI Taxonomy" id="856835"/>
    <lineage>
        <taxon>Eukaryota</taxon>
        <taxon>Fungi</taxon>
        <taxon>Dikarya</taxon>
        <taxon>Basidiomycota</taxon>
        <taxon>Agaricomycotina</taxon>
        <taxon>Agaricomycetes</taxon>
        <taxon>Agaricomycetidae</taxon>
        <taxon>Agaricales</taxon>
        <taxon>Marasmiineae</taxon>
        <taxon>Physalacriaceae</taxon>
        <taxon>Guyanagaster</taxon>
    </lineage>
</organism>
<accession>A0A9P7W1A4</accession>
<keyword evidence="3" id="KW-1185">Reference proteome</keyword>
<evidence type="ECO:0000313" key="3">
    <source>
        <dbReference type="Proteomes" id="UP000812287"/>
    </source>
</evidence>
<feature type="region of interest" description="Disordered" evidence="1">
    <location>
        <begin position="1"/>
        <end position="152"/>
    </location>
</feature>
<sequence>MLKEHFRSKSPEREKEKRHRQRDEGSQRRHSLDKTPNIDHGMRGRERYSKDISERYRNSSPSNRAEREHRLRSRSSESYSSFSSKDRSLSKGRRCSSRSRSPRRRKDNDSRRHKYNNYIKDRKRGKGKEKDRKKDKDKEGRRSVLTGKKVSSLLSPVPSYLTVVSQIKLKVKKDKGDDEREANRKDLLQFLNSTFE</sequence>
<feature type="compositionally biased region" description="Basic residues" evidence="1">
    <location>
        <begin position="90"/>
        <end position="127"/>
    </location>
</feature>
<proteinExistence type="predicted"/>
<dbReference type="Proteomes" id="UP000812287">
    <property type="component" value="Unassembled WGS sequence"/>
</dbReference>
<comment type="caution">
    <text evidence="2">The sequence shown here is derived from an EMBL/GenBank/DDBJ whole genome shotgun (WGS) entry which is preliminary data.</text>
</comment>
<gene>
    <name evidence="2" type="ORF">BT62DRAFT_497492</name>
</gene>
<dbReference type="GeneID" id="66103457"/>
<protein>
    <submittedName>
        <fullName evidence="2">Uncharacterized protein</fullName>
    </submittedName>
</protein>
<feature type="compositionally biased region" description="Basic and acidic residues" evidence="1">
    <location>
        <begin position="1"/>
        <end position="57"/>
    </location>
</feature>
<dbReference type="OrthoDB" id="8964048at2759"/>
<dbReference type="EMBL" id="MU250526">
    <property type="protein sequence ID" value="KAG7450210.1"/>
    <property type="molecule type" value="Genomic_DNA"/>
</dbReference>
<dbReference type="AlphaFoldDB" id="A0A9P7W1A4"/>